<proteinExistence type="predicted"/>
<organism evidence="1 2">
    <name type="scientific">Candidatus Falkowbacteria bacterium RIFOXYD2_FULL_34_120</name>
    <dbReference type="NCBI Taxonomy" id="1798007"/>
    <lineage>
        <taxon>Bacteria</taxon>
        <taxon>Candidatus Falkowiibacteriota</taxon>
    </lineage>
</organism>
<sequence length="337" mass="40122">MIEKFKNLQESFLKEEIGKAIMRVIVLFDIFNYPLTEFEVWQYLCGNGNSLSLNDVKKVLADRQFLEKYGIVTKQGFYYLSHFFSYHPEASMEPGAELKNPGSIVKTRMDRYNHTDRKFKIALKVARWFKLIPWIRMIAVGNIIGANNLDDNSDIDLFVITERNRAWITRLFCAGLMAVFNMRPKPEKKRDKICLSFFIDENNMNLEKIKISRKDIYFDYWLLGLKPIYDAGSVYAKFIEENSWIRKIFSNWIPHKSVYFRDAGKPFPRVYHDIIDLFFGGLSYKLKNWQIRMMPDILRQMMNRDKRVIVQDGILKLHVNDRREKIFNKYLKLIESL</sequence>
<gene>
    <name evidence="1" type="ORF">A2531_02750</name>
</gene>
<dbReference type="AlphaFoldDB" id="A0A1F5TRL8"/>
<dbReference type="EMBL" id="MFGO01000008">
    <property type="protein sequence ID" value="OGF41582.1"/>
    <property type="molecule type" value="Genomic_DNA"/>
</dbReference>
<evidence type="ECO:0000313" key="2">
    <source>
        <dbReference type="Proteomes" id="UP000177579"/>
    </source>
</evidence>
<protein>
    <recommendedName>
        <fullName evidence="3">Polymerase nucleotidyl transferase domain-containing protein</fullName>
    </recommendedName>
</protein>
<name>A0A1F5TRL8_9BACT</name>
<evidence type="ECO:0000313" key="1">
    <source>
        <dbReference type="EMBL" id="OGF41582.1"/>
    </source>
</evidence>
<reference evidence="1 2" key="1">
    <citation type="journal article" date="2016" name="Nat. Commun.">
        <title>Thousands of microbial genomes shed light on interconnected biogeochemical processes in an aquifer system.</title>
        <authorList>
            <person name="Anantharaman K."/>
            <person name="Brown C.T."/>
            <person name="Hug L.A."/>
            <person name="Sharon I."/>
            <person name="Castelle C.J."/>
            <person name="Probst A.J."/>
            <person name="Thomas B.C."/>
            <person name="Singh A."/>
            <person name="Wilkins M.J."/>
            <person name="Karaoz U."/>
            <person name="Brodie E.L."/>
            <person name="Williams K.H."/>
            <person name="Hubbard S.S."/>
            <person name="Banfield J.F."/>
        </authorList>
    </citation>
    <scope>NUCLEOTIDE SEQUENCE [LARGE SCALE GENOMIC DNA]</scope>
</reference>
<comment type="caution">
    <text evidence="1">The sequence shown here is derived from an EMBL/GenBank/DDBJ whole genome shotgun (WGS) entry which is preliminary data.</text>
</comment>
<accession>A0A1F5TRL8</accession>
<evidence type="ECO:0008006" key="3">
    <source>
        <dbReference type="Google" id="ProtNLM"/>
    </source>
</evidence>
<dbReference type="Proteomes" id="UP000177579">
    <property type="component" value="Unassembled WGS sequence"/>
</dbReference>